<reference evidence="2 3" key="1">
    <citation type="submission" date="2024-02" db="EMBL/GenBank/DDBJ databases">
        <authorList>
            <person name="Chen Y."/>
            <person name="Shah S."/>
            <person name="Dougan E. K."/>
            <person name="Thang M."/>
            <person name="Chan C."/>
        </authorList>
    </citation>
    <scope>NUCLEOTIDE SEQUENCE [LARGE SCALE GENOMIC DNA]</scope>
</reference>
<name>A0ABP0IEU3_9DINO</name>
<gene>
    <name evidence="2" type="ORF">SCF082_LOCUS6298</name>
</gene>
<proteinExistence type="predicted"/>
<comment type="caution">
    <text evidence="2">The sequence shown here is derived from an EMBL/GenBank/DDBJ whole genome shotgun (WGS) entry which is preliminary data.</text>
</comment>
<protein>
    <submittedName>
        <fullName evidence="2">Poly [ADP-ribose] polymerase (PARP)</fullName>
    </submittedName>
</protein>
<dbReference type="EMBL" id="CAXAMM010003448">
    <property type="protein sequence ID" value="CAK8999982.1"/>
    <property type="molecule type" value="Genomic_DNA"/>
</dbReference>
<accession>A0ABP0IEU3</accession>
<feature type="region of interest" description="Disordered" evidence="1">
    <location>
        <begin position="557"/>
        <end position="590"/>
    </location>
</feature>
<evidence type="ECO:0000256" key="1">
    <source>
        <dbReference type="SAM" id="MobiDB-lite"/>
    </source>
</evidence>
<organism evidence="2 3">
    <name type="scientific">Durusdinium trenchii</name>
    <dbReference type="NCBI Taxonomy" id="1381693"/>
    <lineage>
        <taxon>Eukaryota</taxon>
        <taxon>Sar</taxon>
        <taxon>Alveolata</taxon>
        <taxon>Dinophyceae</taxon>
        <taxon>Suessiales</taxon>
        <taxon>Symbiodiniaceae</taxon>
        <taxon>Durusdinium</taxon>
    </lineage>
</organism>
<evidence type="ECO:0000313" key="2">
    <source>
        <dbReference type="EMBL" id="CAK8999982.1"/>
    </source>
</evidence>
<keyword evidence="3" id="KW-1185">Reference proteome</keyword>
<dbReference type="Proteomes" id="UP001642464">
    <property type="component" value="Unassembled WGS sequence"/>
</dbReference>
<evidence type="ECO:0000313" key="3">
    <source>
        <dbReference type="Proteomes" id="UP001642464"/>
    </source>
</evidence>
<sequence length="590" mass="65261">MGQTVGYTQYELDAERSRELANFEKQQPILKSFQKRTQIPHIHLRLCSSGYVELCGPDLDGNIEGFLKCTWLAQEAALVPRRVMPTGTCCWKSNGEANLPRETMDYTCDKHFVLGKQLPCGQVQGNGIFQAIRGQNESNIPKRALELINFMNECSCEVLSCSIENLHTGAQESQLTFRSPHQKNIVGPCIMVVMKQMGYIELIGSNTEGILDDLAGYLQNDLNCKGLAADVAFCDRRFKASFSCSSISSANSGDNNMGQRAAVIINFMAQTCRWSLVAHTESDLIGRCGTRRQRNLLFRQDSLGFHDHIIVELRNVGRIYLNGDPEAILQAGEHFASQGCQPCNLENLCGAQYIAPAGYFLVDEGTSNLSKCSVEIADWLSGKGWTLRSCGGVHYQNEVGAARHEQHLVFGRPERNHCAPWSTMAVEFRVIPNPVETDYTCIIEISGENTYGIYGKLLMHMTQMMQCEEVGPQAHCDLLLHCNALRVSGQESNFGRFSTMLCDFMADHLHEWTLVSSVGQSISNNWGDTTGSTPVLSFVARQQLFIFLSASPAPLQQSMGATPRGHTLEGSRTPCLSTPQGSRQNLSGSK</sequence>
<feature type="compositionally biased region" description="Polar residues" evidence="1">
    <location>
        <begin position="574"/>
        <end position="590"/>
    </location>
</feature>